<name>A0A0B5J2Y0_9VIRU</name>
<evidence type="ECO:0000313" key="1">
    <source>
        <dbReference type="EMBL" id="AJF97944.1"/>
    </source>
</evidence>
<dbReference type="GeneID" id="23462861"/>
<dbReference type="Proteomes" id="UP000202511">
    <property type="component" value="Segment"/>
</dbReference>
<protein>
    <submittedName>
        <fullName evidence="1">Uncharacterized protein</fullName>
    </submittedName>
</protein>
<organism evidence="1 2">
    <name type="scientific">Pandoravirus inopinatum</name>
    <dbReference type="NCBI Taxonomy" id="1605721"/>
    <lineage>
        <taxon>Viruses</taxon>
        <taxon>Pandoravirus</taxon>
    </lineage>
</organism>
<sequence>MTTRQITTTTMVGSAIVATDTAGVAATVPSSSADAVQTPNVPAEVVVASADASSTGSTLGVAPQQAALTQPSLTIAGLYSMLVELGDAHIDAASLITPSDLSFVWSERGSTQKYAQGRTIGFKSLTSDALKGYNTISLSGTAVPAADLLAVLEPCLAEYGSARVCVRLRRATIDRPHALALVTDDIRFKDDPRSETETKAVADVIDFVKTMVEMRTIEPAKIAAAASALMPAGWSTTCYCADGVFFNSWKELKARLPRMYCEDTPSLFTTFAHEASGTGAERHGRFDLIASVPGITLAALTDAFGPKRHNGSKVQRLLAAVAAGAATNAPPS</sequence>
<dbReference type="KEGG" id="vg:23462861"/>
<proteinExistence type="predicted"/>
<dbReference type="RefSeq" id="YP_009120179.1">
    <property type="nucleotide sequence ID" value="NC_026440.1"/>
</dbReference>
<dbReference type="EMBL" id="KP136319">
    <property type="protein sequence ID" value="AJF97944.1"/>
    <property type="molecule type" value="Genomic_DNA"/>
</dbReference>
<evidence type="ECO:0000313" key="2">
    <source>
        <dbReference type="Proteomes" id="UP000202511"/>
    </source>
</evidence>
<reference evidence="1 2" key="1">
    <citation type="journal article" date="2015" name="Parasitol. Res.">
        <title>Viruses in close associations with free-living amoebae.</title>
        <authorList>
            <person name="Scheid P."/>
        </authorList>
    </citation>
    <scope>NUCLEOTIDE SEQUENCE [LARGE SCALE GENOMIC DNA]</scope>
    <source>
        <strain evidence="1">KlaHel</strain>
    </source>
</reference>
<accession>A0A0B5J2Y0</accession>